<dbReference type="GO" id="GO:0015293">
    <property type="term" value="F:symporter activity"/>
    <property type="evidence" value="ECO:0007669"/>
    <property type="project" value="InterPro"/>
</dbReference>
<dbReference type="AlphaFoldDB" id="A0A6C2UHA1"/>
<feature type="transmembrane region" description="Helical" evidence="8">
    <location>
        <begin position="120"/>
        <end position="146"/>
    </location>
</feature>
<comment type="similarity">
    <text evidence="2">Belongs to the sodium:galactoside symporter (TC 2.A.2) family.</text>
</comment>
<evidence type="ECO:0000313" key="11">
    <source>
        <dbReference type="Proteomes" id="UP000346198"/>
    </source>
</evidence>
<evidence type="ECO:0000256" key="3">
    <source>
        <dbReference type="ARBA" id="ARBA00022448"/>
    </source>
</evidence>
<dbReference type="PANTHER" id="PTHR11328:SF24">
    <property type="entry name" value="MAJOR FACILITATOR SUPERFAMILY (MFS) PROFILE DOMAIN-CONTAINING PROTEIN"/>
    <property type="match status" value="1"/>
</dbReference>
<keyword evidence="7 8" id="KW-0472">Membrane</keyword>
<keyword evidence="5 8" id="KW-0812">Transmembrane</keyword>
<comment type="subcellular location">
    <subcellularLocation>
        <location evidence="1">Cell membrane</location>
        <topology evidence="1">Multi-pass membrane protein</topology>
    </subcellularLocation>
</comment>
<feature type="transmembrane region" description="Helical" evidence="8">
    <location>
        <begin position="306"/>
        <end position="324"/>
    </location>
</feature>
<dbReference type="InterPro" id="IPR036259">
    <property type="entry name" value="MFS_trans_sf"/>
</dbReference>
<feature type="transmembrane region" description="Helical" evidence="8">
    <location>
        <begin position="158"/>
        <end position="180"/>
    </location>
</feature>
<feature type="transmembrane region" description="Helical" evidence="8">
    <location>
        <begin position="417"/>
        <end position="437"/>
    </location>
</feature>
<feature type="transmembrane region" description="Helical" evidence="8">
    <location>
        <begin position="192"/>
        <end position="214"/>
    </location>
</feature>
<reference evidence="10 11" key="1">
    <citation type="submission" date="2019-04" db="EMBL/GenBank/DDBJ databases">
        <authorList>
            <person name="Van Vliet M D."/>
        </authorList>
    </citation>
    <scope>NUCLEOTIDE SEQUENCE [LARGE SCALE GENOMIC DNA]</scope>
    <source>
        <strain evidence="10 11">F21</strain>
    </source>
</reference>
<dbReference type="InterPro" id="IPR020846">
    <property type="entry name" value="MFS_dom"/>
</dbReference>
<dbReference type="RefSeq" id="WP_136060977.1">
    <property type="nucleotide sequence ID" value="NZ_CAAHFH010000001.1"/>
</dbReference>
<gene>
    <name evidence="10" type="primary">yicJ_2</name>
    <name evidence="10" type="ORF">SCARR_01651</name>
</gene>
<dbReference type="EMBL" id="CAAHFH010000001">
    <property type="protein sequence ID" value="VGO19592.1"/>
    <property type="molecule type" value="Genomic_DNA"/>
</dbReference>
<organism evidence="10 11">
    <name type="scientific">Pontiella sulfatireligans</name>
    <dbReference type="NCBI Taxonomy" id="2750658"/>
    <lineage>
        <taxon>Bacteria</taxon>
        <taxon>Pseudomonadati</taxon>
        <taxon>Kiritimatiellota</taxon>
        <taxon>Kiritimatiellia</taxon>
        <taxon>Kiritimatiellales</taxon>
        <taxon>Pontiellaceae</taxon>
        <taxon>Pontiella</taxon>
    </lineage>
</organism>
<dbReference type="Pfam" id="PF13347">
    <property type="entry name" value="MFS_2"/>
    <property type="match status" value="1"/>
</dbReference>
<dbReference type="InterPro" id="IPR001927">
    <property type="entry name" value="Na/Gal_symport"/>
</dbReference>
<dbReference type="GO" id="GO:0006814">
    <property type="term" value="P:sodium ion transport"/>
    <property type="evidence" value="ECO:0007669"/>
    <property type="project" value="InterPro"/>
</dbReference>
<dbReference type="PANTHER" id="PTHR11328">
    <property type="entry name" value="MAJOR FACILITATOR SUPERFAMILY DOMAIN-CONTAINING PROTEIN"/>
    <property type="match status" value="1"/>
</dbReference>
<dbReference type="InterPro" id="IPR018043">
    <property type="entry name" value="Na/Gal_symport_CS"/>
</dbReference>
<feature type="transmembrane region" description="Helical" evidence="8">
    <location>
        <begin position="330"/>
        <end position="351"/>
    </location>
</feature>
<feature type="transmembrane region" description="Helical" evidence="8">
    <location>
        <begin position="235"/>
        <end position="255"/>
    </location>
</feature>
<name>A0A6C2UHA1_9BACT</name>
<evidence type="ECO:0000259" key="9">
    <source>
        <dbReference type="PROSITE" id="PS50850"/>
    </source>
</evidence>
<dbReference type="Gene3D" id="1.20.1250.20">
    <property type="entry name" value="MFS general substrate transporter like domains"/>
    <property type="match status" value="2"/>
</dbReference>
<feature type="transmembrane region" description="Helical" evidence="8">
    <location>
        <begin position="275"/>
        <end position="294"/>
    </location>
</feature>
<dbReference type="SUPFAM" id="SSF103473">
    <property type="entry name" value="MFS general substrate transporter"/>
    <property type="match status" value="1"/>
</dbReference>
<sequence>MTHKQNTARSPKASVLSFREKIGYGTGDLAMSIFWQLFGMFLMYFYTDVFGLSAAAVGTMFLVTRIWDTANDVIAGVICDRTKSRWGKFRPWLLWAALPLVITGYLTFSTPDLGVTQKLIYAYITYTLVGMAYTMINVPYGALLGVMSPNPDDRVSLASYKFVLAFVGCLVVQALTLPLVAKLGGGNEALGFKLVLIIYGVVAVALFYVTFASTRERVKPPKEQDDNFRRDIKNLLSNGPWLATLGVGMAVLLSVSIRNGSIIYYFKYYVGRESLATSFMVAGSLAAIVGTMLVKPVAVRLGKRNTFIGMMVLSAVLMGMTYFMKPADLIALFVLQVVINLISQPAFALLWSMLSDVADYGEWKDGRRATGLVFSAGSMALKMGWTIGGAITGWVLAGYGFEANVEQTERGLEGIRLLLSLLPMGGAILTAIALWFYPLTEKRMREIEADLTARRKGNSNEF</sequence>
<keyword evidence="3" id="KW-0813">Transport</keyword>
<dbReference type="GO" id="GO:0005886">
    <property type="term" value="C:plasma membrane"/>
    <property type="evidence" value="ECO:0007669"/>
    <property type="project" value="UniProtKB-SubCell"/>
</dbReference>
<dbReference type="InterPro" id="IPR039672">
    <property type="entry name" value="MFS_2"/>
</dbReference>
<dbReference type="NCBIfam" id="TIGR00792">
    <property type="entry name" value="gph"/>
    <property type="match status" value="1"/>
</dbReference>
<feature type="transmembrane region" description="Helical" evidence="8">
    <location>
        <begin position="49"/>
        <end position="68"/>
    </location>
</feature>
<feature type="transmembrane region" description="Helical" evidence="8">
    <location>
        <begin position="89"/>
        <end position="108"/>
    </location>
</feature>
<evidence type="ECO:0000256" key="8">
    <source>
        <dbReference type="SAM" id="Phobius"/>
    </source>
</evidence>
<dbReference type="GO" id="GO:0008643">
    <property type="term" value="P:carbohydrate transport"/>
    <property type="evidence" value="ECO:0007669"/>
    <property type="project" value="InterPro"/>
</dbReference>
<dbReference type="PROSITE" id="PS00872">
    <property type="entry name" value="NA_GALACTOSIDE_SYMP"/>
    <property type="match status" value="1"/>
</dbReference>
<feature type="domain" description="Major facilitator superfamily (MFS) profile" evidence="9">
    <location>
        <begin position="16"/>
        <end position="443"/>
    </location>
</feature>
<keyword evidence="11" id="KW-1185">Reference proteome</keyword>
<evidence type="ECO:0000313" key="10">
    <source>
        <dbReference type="EMBL" id="VGO19592.1"/>
    </source>
</evidence>
<dbReference type="CDD" id="cd17332">
    <property type="entry name" value="MFS_MelB_like"/>
    <property type="match status" value="1"/>
</dbReference>
<protein>
    <submittedName>
        <fullName evidence="10">Inner membrane symporter YicJ</fullName>
    </submittedName>
</protein>
<evidence type="ECO:0000256" key="2">
    <source>
        <dbReference type="ARBA" id="ARBA00009617"/>
    </source>
</evidence>
<accession>A0A6C2UHA1</accession>
<evidence type="ECO:0000256" key="4">
    <source>
        <dbReference type="ARBA" id="ARBA00022475"/>
    </source>
</evidence>
<evidence type="ECO:0000256" key="5">
    <source>
        <dbReference type="ARBA" id="ARBA00022692"/>
    </source>
</evidence>
<keyword evidence="4" id="KW-1003">Cell membrane</keyword>
<evidence type="ECO:0000256" key="6">
    <source>
        <dbReference type="ARBA" id="ARBA00022989"/>
    </source>
</evidence>
<proteinExistence type="inferred from homology"/>
<feature type="transmembrane region" description="Helical" evidence="8">
    <location>
        <begin position="372"/>
        <end position="397"/>
    </location>
</feature>
<evidence type="ECO:0000256" key="7">
    <source>
        <dbReference type="ARBA" id="ARBA00023136"/>
    </source>
</evidence>
<evidence type="ECO:0000256" key="1">
    <source>
        <dbReference type="ARBA" id="ARBA00004651"/>
    </source>
</evidence>
<dbReference type="PROSITE" id="PS50850">
    <property type="entry name" value="MFS"/>
    <property type="match status" value="1"/>
</dbReference>
<dbReference type="Proteomes" id="UP000346198">
    <property type="component" value="Unassembled WGS sequence"/>
</dbReference>
<keyword evidence="6 8" id="KW-1133">Transmembrane helix</keyword>